<evidence type="ECO:0000313" key="24">
    <source>
        <dbReference type="Proteomes" id="UP000027138"/>
    </source>
</evidence>
<evidence type="ECO:0000256" key="19">
    <source>
        <dbReference type="PROSITE-ProRule" id="PRU10141"/>
    </source>
</evidence>
<keyword evidence="5" id="KW-0808">Transferase</keyword>
<evidence type="ECO:0000256" key="12">
    <source>
        <dbReference type="ARBA" id="ARBA00022989"/>
    </source>
</evidence>
<dbReference type="Proteomes" id="UP000027138">
    <property type="component" value="Unassembled WGS sequence"/>
</dbReference>
<dbReference type="PROSITE" id="PS50011">
    <property type="entry name" value="PROTEIN_KINASE_DOM"/>
    <property type="match status" value="1"/>
</dbReference>
<dbReference type="GO" id="GO:0016020">
    <property type="term" value="C:membrane"/>
    <property type="evidence" value="ECO:0007669"/>
    <property type="project" value="UniProtKB-SubCell"/>
</dbReference>
<evidence type="ECO:0000256" key="10">
    <source>
        <dbReference type="ARBA" id="ARBA00022777"/>
    </source>
</evidence>
<evidence type="ECO:0000256" key="17">
    <source>
        <dbReference type="ARBA" id="ARBA00047899"/>
    </source>
</evidence>
<evidence type="ECO:0000256" key="20">
    <source>
        <dbReference type="RuleBase" id="RU000304"/>
    </source>
</evidence>
<keyword evidence="9 19" id="KW-0547">Nucleotide-binding</keyword>
<keyword evidence="12 21" id="KW-1133">Transmembrane helix</keyword>
<evidence type="ECO:0000256" key="5">
    <source>
        <dbReference type="ARBA" id="ARBA00022679"/>
    </source>
</evidence>
<dbReference type="GO" id="GO:0030246">
    <property type="term" value="F:carbohydrate binding"/>
    <property type="evidence" value="ECO:0007669"/>
    <property type="project" value="UniProtKB-KW"/>
</dbReference>
<evidence type="ECO:0000256" key="14">
    <source>
        <dbReference type="ARBA" id="ARBA00023157"/>
    </source>
</evidence>
<evidence type="ECO:0000256" key="8">
    <source>
        <dbReference type="ARBA" id="ARBA00022734"/>
    </source>
</evidence>
<keyword evidence="15" id="KW-0675">Receptor</keyword>
<comment type="catalytic activity">
    <reaction evidence="18">
        <text>L-seryl-[protein] + ATP = O-phospho-L-seryl-[protein] + ADP + H(+)</text>
        <dbReference type="Rhea" id="RHEA:17989"/>
        <dbReference type="Rhea" id="RHEA-COMP:9863"/>
        <dbReference type="Rhea" id="RHEA-COMP:11604"/>
        <dbReference type="ChEBI" id="CHEBI:15378"/>
        <dbReference type="ChEBI" id="CHEBI:29999"/>
        <dbReference type="ChEBI" id="CHEBI:30616"/>
        <dbReference type="ChEBI" id="CHEBI:83421"/>
        <dbReference type="ChEBI" id="CHEBI:456216"/>
        <dbReference type="EC" id="2.7.11.1"/>
    </reaction>
</comment>
<dbReference type="Gene3D" id="3.30.200.20">
    <property type="entry name" value="Phosphorylase Kinase, domain 1"/>
    <property type="match status" value="1"/>
</dbReference>
<feature type="domain" description="Protein kinase" evidence="22">
    <location>
        <begin position="90"/>
        <end position="365"/>
    </location>
</feature>
<evidence type="ECO:0000256" key="13">
    <source>
        <dbReference type="ARBA" id="ARBA00023136"/>
    </source>
</evidence>
<dbReference type="FunFam" id="3.30.200.20:FF:000059">
    <property type="entry name" value="S-receptor-like serine/threonine-protein kinase"/>
    <property type="match status" value="1"/>
</dbReference>
<evidence type="ECO:0000256" key="3">
    <source>
        <dbReference type="ARBA" id="ARBA00022527"/>
    </source>
</evidence>
<dbReference type="STRING" id="180498.A0A067K029"/>
<proteinExistence type="inferred from homology"/>
<dbReference type="InterPro" id="IPR000719">
    <property type="entry name" value="Prot_kinase_dom"/>
</dbReference>
<dbReference type="InterPro" id="IPR051343">
    <property type="entry name" value="G-type_lectin_kinases/EP1-like"/>
</dbReference>
<dbReference type="EMBL" id="KK914999">
    <property type="protein sequence ID" value="KDP25139.1"/>
    <property type="molecule type" value="Genomic_DNA"/>
</dbReference>
<keyword evidence="4" id="KW-0245">EGF-like domain</keyword>
<evidence type="ECO:0000259" key="22">
    <source>
        <dbReference type="PROSITE" id="PS50011"/>
    </source>
</evidence>
<keyword evidence="11 19" id="KW-0067">ATP-binding</keyword>
<reference evidence="23 24" key="1">
    <citation type="journal article" date="2014" name="PLoS ONE">
        <title>Global Analysis of Gene Expression Profiles in Physic Nut (Jatropha curcas L.) Seedlings Exposed to Salt Stress.</title>
        <authorList>
            <person name="Zhang L."/>
            <person name="Zhang C."/>
            <person name="Wu P."/>
            <person name="Chen Y."/>
            <person name="Li M."/>
            <person name="Jiang H."/>
            <person name="Wu G."/>
        </authorList>
    </citation>
    <scope>NUCLEOTIDE SEQUENCE [LARGE SCALE GENOMIC DNA]</scope>
    <source>
        <strain evidence="24">cv. GZQX0401</strain>
        <tissue evidence="23">Young leaves</tissue>
    </source>
</reference>
<sequence length="380" mass="43236">MGRALIKIRKSNYTIRGPPLPFPNAKKDQDSLLIAVSVLLGGSVFVNFILVGVVSFYFFFLYQKQSSRTERVAESNLRYFSYKELMEAADGFKEELGRGFFGIVYKGQIKMGSNKVPVAIKKLDRVAEDNDKEFKTEVDVIGQTHHKNLVQLVGFCDEGKHRLLVYEFLSNGTLANFLFGDIKLSWYQRTQIALGIARGLLYLHEECSTQIIHCDIKPQNILLDDYYDAKIADFGLAKLMVLNQSKTFTNIRGTKGYVAAEWFRNIPITVKVDVYSFGVLLLEIICCRRNADTEISEERAILTDWAYDCYAEGKISALIEDDDDEALKDVKKLERFVMVAIWCIQEDPNLRPTMKIVMLMLEGIIQVPVPPCPFPFSIVS</sequence>
<evidence type="ECO:0000256" key="11">
    <source>
        <dbReference type="ARBA" id="ARBA00022840"/>
    </source>
</evidence>
<evidence type="ECO:0000313" key="23">
    <source>
        <dbReference type="EMBL" id="KDP25139.1"/>
    </source>
</evidence>
<dbReference type="GO" id="GO:0004674">
    <property type="term" value="F:protein serine/threonine kinase activity"/>
    <property type="evidence" value="ECO:0007669"/>
    <property type="project" value="UniProtKB-KW"/>
</dbReference>
<dbReference type="AlphaFoldDB" id="A0A067K029"/>
<keyword evidence="3 20" id="KW-0723">Serine/threonine-protein kinase</keyword>
<dbReference type="GO" id="GO:0005524">
    <property type="term" value="F:ATP binding"/>
    <property type="evidence" value="ECO:0007669"/>
    <property type="project" value="UniProtKB-UniRule"/>
</dbReference>
<evidence type="ECO:0000256" key="15">
    <source>
        <dbReference type="ARBA" id="ARBA00023170"/>
    </source>
</evidence>
<accession>A0A067K029</accession>
<dbReference type="InterPro" id="IPR008271">
    <property type="entry name" value="Ser/Thr_kinase_AS"/>
</dbReference>
<keyword evidence="24" id="KW-1185">Reference proteome</keyword>
<dbReference type="InterPro" id="IPR011009">
    <property type="entry name" value="Kinase-like_dom_sf"/>
</dbReference>
<protein>
    <recommendedName>
        <fullName evidence="2">non-specific serine/threonine protein kinase</fullName>
        <ecNumber evidence="2">2.7.11.1</ecNumber>
    </recommendedName>
</protein>
<evidence type="ECO:0000256" key="9">
    <source>
        <dbReference type="ARBA" id="ARBA00022741"/>
    </source>
</evidence>
<gene>
    <name evidence="23" type="ORF">JCGZ_22674</name>
</gene>
<keyword evidence="7" id="KW-0732">Signal</keyword>
<evidence type="ECO:0000256" key="18">
    <source>
        <dbReference type="ARBA" id="ARBA00048679"/>
    </source>
</evidence>
<dbReference type="SMART" id="SM00220">
    <property type="entry name" value="S_TKc"/>
    <property type="match status" value="1"/>
</dbReference>
<dbReference type="EC" id="2.7.11.1" evidence="2"/>
<keyword evidence="13 21" id="KW-0472">Membrane</keyword>
<dbReference type="InterPro" id="IPR017441">
    <property type="entry name" value="Protein_kinase_ATP_BS"/>
</dbReference>
<evidence type="ECO:0000256" key="6">
    <source>
        <dbReference type="ARBA" id="ARBA00022692"/>
    </source>
</evidence>
<dbReference type="SUPFAM" id="SSF56112">
    <property type="entry name" value="Protein kinase-like (PK-like)"/>
    <property type="match status" value="1"/>
</dbReference>
<dbReference type="PANTHER" id="PTHR47976">
    <property type="entry name" value="G-TYPE LECTIN S-RECEPTOR-LIKE SERINE/THREONINE-PROTEIN KINASE SD2-5"/>
    <property type="match status" value="1"/>
</dbReference>
<keyword evidence="6 21" id="KW-0812">Transmembrane</keyword>
<dbReference type="Pfam" id="PF00069">
    <property type="entry name" value="Pkinase"/>
    <property type="match status" value="1"/>
</dbReference>
<keyword evidence="10" id="KW-0418">Kinase</keyword>
<dbReference type="PANTHER" id="PTHR47976:SF15">
    <property type="entry name" value="G-TYPE LECTIN S-RECEPTOR-LIKE SERINE_THREONINE-PROTEIN KINASE RLK1"/>
    <property type="match status" value="1"/>
</dbReference>
<dbReference type="PROSITE" id="PS00107">
    <property type="entry name" value="PROTEIN_KINASE_ATP"/>
    <property type="match status" value="1"/>
</dbReference>
<dbReference type="OrthoDB" id="4062651at2759"/>
<evidence type="ECO:0000256" key="7">
    <source>
        <dbReference type="ARBA" id="ARBA00022729"/>
    </source>
</evidence>
<comment type="catalytic activity">
    <reaction evidence="17">
        <text>L-threonyl-[protein] + ATP = O-phospho-L-threonyl-[protein] + ADP + H(+)</text>
        <dbReference type="Rhea" id="RHEA:46608"/>
        <dbReference type="Rhea" id="RHEA-COMP:11060"/>
        <dbReference type="Rhea" id="RHEA-COMP:11605"/>
        <dbReference type="ChEBI" id="CHEBI:15378"/>
        <dbReference type="ChEBI" id="CHEBI:30013"/>
        <dbReference type="ChEBI" id="CHEBI:30616"/>
        <dbReference type="ChEBI" id="CHEBI:61977"/>
        <dbReference type="ChEBI" id="CHEBI:456216"/>
        <dbReference type="EC" id="2.7.11.1"/>
    </reaction>
</comment>
<feature type="binding site" evidence="19">
    <location>
        <position position="122"/>
    </location>
    <ligand>
        <name>ATP</name>
        <dbReference type="ChEBI" id="CHEBI:30616"/>
    </ligand>
</feature>
<evidence type="ECO:0000256" key="1">
    <source>
        <dbReference type="ARBA" id="ARBA00004479"/>
    </source>
</evidence>
<feature type="transmembrane region" description="Helical" evidence="21">
    <location>
        <begin position="32"/>
        <end position="62"/>
    </location>
</feature>
<dbReference type="PROSITE" id="PS00108">
    <property type="entry name" value="PROTEIN_KINASE_ST"/>
    <property type="match status" value="1"/>
</dbReference>
<evidence type="ECO:0000256" key="21">
    <source>
        <dbReference type="SAM" id="Phobius"/>
    </source>
</evidence>
<keyword evidence="16" id="KW-0325">Glycoprotein</keyword>
<keyword evidence="14" id="KW-1015">Disulfide bond</keyword>
<comment type="subcellular location">
    <subcellularLocation>
        <location evidence="1">Membrane</location>
        <topology evidence="1">Single-pass type I membrane protein</topology>
    </subcellularLocation>
</comment>
<keyword evidence="8" id="KW-0430">Lectin</keyword>
<evidence type="ECO:0000256" key="2">
    <source>
        <dbReference type="ARBA" id="ARBA00012513"/>
    </source>
</evidence>
<evidence type="ECO:0000256" key="16">
    <source>
        <dbReference type="ARBA" id="ARBA00023180"/>
    </source>
</evidence>
<dbReference type="FunFam" id="1.10.510.10:FF:000237">
    <property type="entry name" value="G-type lectin S-receptor-like serine/threonine-protein kinase"/>
    <property type="match status" value="1"/>
</dbReference>
<dbReference type="Gene3D" id="1.10.510.10">
    <property type="entry name" value="Transferase(Phosphotransferase) domain 1"/>
    <property type="match status" value="1"/>
</dbReference>
<name>A0A067K029_JATCU</name>
<comment type="similarity">
    <text evidence="20">Belongs to the protein kinase superfamily.</text>
</comment>
<organism evidence="23 24">
    <name type="scientific">Jatropha curcas</name>
    <name type="common">Barbados nut</name>
    <dbReference type="NCBI Taxonomy" id="180498"/>
    <lineage>
        <taxon>Eukaryota</taxon>
        <taxon>Viridiplantae</taxon>
        <taxon>Streptophyta</taxon>
        <taxon>Embryophyta</taxon>
        <taxon>Tracheophyta</taxon>
        <taxon>Spermatophyta</taxon>
        <taxon>Magnoliopsida</taxon>
        <taxon>eudicotyledons</taxon>
        <taxon>Gunneridae</taxon>
        <taxon>Pentapetalae</taxon>
        <taxon>rosids</taxon>
        <taxon>fabids</taxon>
        <taxon>Malpighiales</taxon>
        <taxon>Euphorbiaceae</taxon>
        <taxon>Crotonoideae</taxon>
        <taxon>Jatropheae</taxon>
        <taxon>Jatropha</taxon>
    </lineage>
</organism>
<evidence type="ECO:0000256" key="4">
    <source>
        <dbReference type="ARBA" id="ARBA00022536"/>
    </source>
</evidence>